<dbReference type="AlphaFoldDB" id="A0A4C1ZRN3"/>
<name>A0A4C1ZRN3_EUMVA</name>
<reference evidence="1 2" key="1">
    <citation type="journal article" date="2019" name="Commun. Biol.">
        <title>The bagworm genome reveals a unique fibroin gene that provides high tensile strength.</title>
        <authorList>
            <person name="Kono N."/>
            <person name="Nakamura H."/>
            <person name="Ohtoshi R."/>
            <person name="Tomita M."/>
            <person name="Numata K."/>
            <person name="Arakawa K."/>
        </authorList>
    </citation>
    <scope>NUCLEOTIDE SEQUENCE [LARGE SCALE GENOMIC DNA]</scope>
</reference>
<dbReference type="EMBL" id="BGZK01002097">
    <property type="protein sequence ID" value="GBP90610.1"/>
    <property type="molecule type" value="Genomic_DNA"/>
</dbReference>
<comment type="caution">
    <text evidence="1">The sequence shown here is derived from an EMBL/GenBank/DDBJ whole genome shotgun (WGS) entry which is preliminary data.</text>
</comment>
<organism evidence="1 2">
    <name type="scientific">Eumeta variegata</name>
    <name type="common">Bagworm moth</name>
    <name type="synonym">Eumeta japonica</name>
    <dbReference type="NCBI Taxonomy" id="151549"/>
    <lineage>
        <taxon>Eukaryota</taxon>
        <taxon>Metazoa</taxon>
        <taxon>Ecdysozoa</taxon>
        <taxon>Arthropoda</taxon>
        <taxon>Hexapoda</taxon>
        <taxon>Insecta</taxon>
        <taxon>Pterygota</taxon>
        <taxon>Neoptera</taxon>
        <taxon>Endopterygota</taxon>
        <taxon>Lepidoptera</taxon>
        <taxon>Glossata</taxon>
        <taxon>Ditrysia</taxon>
        <taxon>Tineoidea</taxon>
        <taxon>Psychidae</taxon>
        <taxon>Oiketicinae</taxon>
        <taxon>Eumeta</taxon>
    </lineage>
</organism>
<evidence type="ECO:0000313" key="1">
    <source>
        <dbReference type="EMBL" id="GBP90610.1"/>
    </source>
</evidence>
<proteinExistence type="predicted"/>
<gene>
    <name evidence="1" type="ORF">EVAR_63624_1</name>
</gene>
<dbReference type="Proteomes" id="UP000299102">
    <property type="component" value="Unassembled WGS sequence"/>
</dbReference>
<accession>A0A4C1ZRN3</accession>
<sequence length="305" mass="35207">MKFNDHTSLGHANGYRPCFAFDNVELGDGVRERGTTHVFYSQDCRRAHTATMLFRTEQNNTSVTELLRYDDGLYVMRDPQQASRTRSRKVLPFPMMEHKTSTSKDSCIVPPSIIYHYVLLLLSLIRCKMSTKALRCKHIKRLIRAYVMIGVRHPIRERRAGGAHWRGRAGAGRACSFPVFCPNYFSHAALLASTAFESYLLPEIRLMWPLFYLSQPLKFAEANFYPPAKGRNSLRASRSALPGAELRNKNNLSCFAIRAIRSLRRLLAFLRCRIKFALARINNVNDRNKCRDKQRIRIVNFNFDI</sequence>
<evidence type="ECO:0000313" key="2">
    <source>
        <dbReference type="Proteomes" id="UP000299102"/>
    </source>
</evidence>
<keyword evidence="2" id="KW-1185">Reference proteome</keyword>
<protein>
    <submittedName>
        <fullName evidence="1">Uncharacterized protein</fullName>
    </submittedName>
</protein>